<evidence type="ECO:0000313" key="4">
    <source>
        <dbReference type="EMBL" id="KAK1366506.1"/>
    </source>
</evidence>
<dbReference type="EMBL" id="JAUIZM010000009">
    <property type="protein sequence ID" value="KAK1366506.1"/>
    <property type="molecule type" value="Genomic_DNA"/>
</dbReference>
<dbReference type="GO" id="GO:0046854">
    <property type="term" value="P:phosphatidylinositol phosphate biosynthetic process"/>
    <property type="evidence" value="ECO:0007669"/>
    <property type="project" value="TreeGrafter"/>
</dbReference>
<dbReference type="AlphaFoldDB" id="A0AAD8HHB5"/>
<gene>
    <name evidence="4" type="ORF">POM88_042067</name>
</gene>
<reference evidence="4" key="2">
    <citation type="submission" date="2023-05" db="EMBL/GenBank/DDBJ databases">
        <authorList>
            <person name="Schelkunov M.I."/>
        </authorList>
    </citation>
    <scope>NUCLEOTIDE SEQUENCE</scope>
    <source>
        <strain evidence="4">Hsosn_3</strain>
        <tissue evidence="4">Leaf</tissue>
    </source>
</reference>
<dbReference type="Gene3D" id="3.30.810.10">
    <property type="entry name" value="2-Layer Sandwich"/>
    <property type="match status" value="1"/>
</dbReference>
<dbReference type="Proteomes" id="UP001237642">
    <property type="component" value="Unassembled WGS sequence"/>
</dbReference>
<dbReference type="PANTHER" id="PTHR45748">
    <property type="entry name" value="1-PHOSPHATIDYLINOSITOL 3-PHOSPHATE 5-KINASE-RELATED"/>
    <property type="match status" value="1"/>
</dbReference>
<dbReference type="GO" id="GO:0000285">
    <property type="term" value="F:1-phosphatidylinositol-3-phosphate 5-kinase activity"/>
    <property type="evidence" value="ECO:0007669"/>
    <property type="project" value="TreeGrafter"/>
</dbReference>
<evidence type="ECO:0000256" key="2">
    <source>
        <dbReference type="PROSITE-ProRule" id="PRU00781"/>
    </source>
</evidence>
<protein>
    <recommendedName>
        <fullName evidence="3">PIPK domain-containing protein</fullName>
    </recommendedName>
</protein>
<sequence>MKTKKRSFGNNNTLIKSAERDTNFLQRVNVMDYSLLVGWDKNQRKIVYGIIDYLVQFDYLKKLEFASNSVRWNLHLRSLPPTVIPPIAYAKRLRGFVRQNFRTIRATNEGERSPE</sequence>
<proteinExistence type="predicted"/>
<feature type="domain" description="PIPK" evidence="3">
    <location>
        <begin position="1"/>
        <end position="101"/>
    </location>
</feature>
<reference evidence="4" key="1">
    <citation type="submission" date="2023-02" db="EMBL/GenBank/DDBJ databases">
        <title>Genome of toxic invasive species Heracleum sosnowskyi carries increased number of genes despite the absence of recent whole-genome duplications.</title>
        <authorList>
            <person name="Schelkunov M."/>
            <person name="Shtratnikova V."/>
            <person name="Makarenko M."/>
            <person name="Klepikova A."/>
            <person name="Omelchenko D."/>
            <person name="Novikova G."/>
            <person name="Obukhova E."/>
            <person name="Bogdanov V."/>
            <person name="Penin A."/>
            <person name="Logacheva M."/>
        </authorList>
    </citation>
    <scope>NUCLEOTIDE SEQUENCE</scope>
    <source>
        <strain evidence="4">Hsosn_3</strain>
        <tissue evidence="4">Leaf</tissue>
    </source>
</reference>
<dbReference type="Pfam" id="PF01504">
    <property type="entry name" value="PIP5K"/>
    <property type="match status" value="1"/>
</dbReference>
<evidence type="ECO:0000259" key="3">
    <source>
        <dbReference type="PROSITE" id="PS51455"/>
    </source>
</evidence>
<keyword evidence="5" id="KW-1185">Reference proteome</keyword>
<dbReference type="InterPro" id="IPR002498">
    <property type="entry name" value="PInositol-4-P-4/5-kinase_core"/>
</dbReference>
<accession>A0AAD8HHB5</accession>
<evidence type="ECO:0000313" key="5">
    <source>
        <dbReference type="Proteomes" id="UP001237642"/>
    </source>
</evidence>
<dbReference type="SUPFAM" id="SSF56104">
    <property type="entry name" value="SAICAR synthase-like"/>
    <property type="match status" value="1"/>
</dbReference>
<dbReference type="GO" id="GO:0010008">
    <property type="term" value="C:endosome membrane"/>
    <property type="evidence" value="ECO:0007669"/>
    <property type="project" value="TreeGrafter"/>
</dbReference>
<evidence type="ECO:0000256" key="1">
    <source>
        <dbReference type="ARBA" id="ARBA00022777"/>
    </source>
</evidence>
<name>A0AAD8HHB5_9APIA</name>
<dbReference type="GO" id="GO:0005524">
    <property type="term" value="F:ATP binding"/>
    <property type="evidence" value="ECO:0007669"/>
    <property type="project" value="UniProtKB-UniRule"/>
</dbReference>
<organism evidence="4 5">
    <name type="scientific">Heracleum sosnowskyi</name>
    <dbReference type="NCBI Taxonomy" id="360622"/>
    <lineage>
        <taxon>Eukaryota</taxon>
        <taxon>Viridiplantae</taxon>
        <taxon>Streptophyta</taxon>
        <taxon>Embryophyta</taxon>
        <taxon>Tracheophyta</taxon>
        <taxon>Spermatophyta</taxon>
        <taxon>Magnoliopsida</taxon>
        <taxon>eudicotyledons</taxon>
        <taxon>Gunneridae</taxon>
        <taxon>Pentapetalae</taxon>
        <taxon>asterids</taxon>
        <taxon>campanulids</taxon>
        <taxon>Apiales</taxon>
        <taxon>Apiaceae</taxon>
        <taxon>Apioideae</taxon>
        <taxon>apioid superclade</taxon>
        <taxon>Tordylieae</taxon>
        <taxon>Tordyliinae</taxon>
        <taxon>Heracleum</taxon>
    </lineage>
</organism>
<keyword evidence="2" id="KW-0067">ATP-binding</keyword>
<keyword evidence="2" id="KW-0547">Nucleotide-binding</keyword>
<dbReference type="PROSITE" id="PS51455">
    <property type="entry name" value="PIPK"/>
    <property type="match status" value="1"/>
</dbReference>
<keyword evidence="2" id="KW-0808">Transferase</keyword>
<dbReference type="PANTHER" id="PTHR45748:SF8">
    <property type="entry name" value="1-PHOSPHATIDYLINOSITOL-3-PHOSPHATE 5-KINASE"/>
    <property type="match status" value="1"/>
</dbReference>
<keyword evidence="1 2" id="KW-0418">Kinase</keyword>
<comment type="caution">
    <text evidence="4">The sequence shown here is derived from an EMBL/GenBank/DDBJ whole genome shotgun (WGS) entry which is preliminary data.</text>
</comment>
<dbReference type="InterPro" id="IPR027483">
    <property type="entry name" value="PInositol-4-P-4/5-kinase_C_sf"/>
</dbReference>